<dbReference type="GO" id="GO:0003676">
    <property type="term" value="F:nucleic acid binding"/>
    <property type="evidence" value="ECO:0007669"/>
    <property type="project" value="InterPro"/>
</dbReference>
<dbReference type="EMBL" id="BEXD01004165">
    <property type="protein sequence ID" value="GBC07724.1"/>
    <property type="molecule type" value="Genomic_DNA"/>
</dbReference>
<dbReference type="Pfam" id="PF03184">
    <property type="entry name" value="DDE_1"/>
    <property type="match status" value="1"/>
</dbReference>
<sequence>MQVSIWNDWICQLNATMRLKGRKILLLVDNTSVHTLYEGIELTNIEIKFLPPNTTMHLQPCDKGIINSFKAHYQKLLIQNRIKAFDFQQETGNNKTDSQDGIEENDHEEMEENECSEI</sequence>
<dbReference type="STRING" id="94130.A0A2Z6RXZ9"/>
<evidence type="ECO:0000313" key="4">
    <source>
        <dbReference type="Proteomes" id="UP000247702"/>
    </source>
</evidence>
<keyword evidence="4" id="KW-1185">Reference proteome</keyword>
<feature type="domain" description="DDE-1" evidence="2">
    <location>
        <begin position="2"/>
        <end position="90"/>
    </location>
</feature>
<comment type="caution">
    <text evidence="3">The sequence shown here is derived from an EMBL/GenBank/DDBJ whole genome shotgun (WGS) entry which is preliminary data.</text>
</comment>
<proteinExistence type="predicted"/>
<feature type="compositionally biased region" description="Acidic residues" evidence="1">
    <location>
        <begin position="100"/>
        <end position="118"/>
    </location>
</feature>
<organism evidence="3 4">
    <name type="scientific">Rhizophagus clarus</name>
    <dbReference type="NCBI Taxonomy" id="94130"/>
    <lineage>
        <taxon>Eukaryota</taxon>
        <taxon>Fungi</taxon>
        <taxon>Fungi incertae sedis</taxon>
        <taxon>Mucoromycota</taxon>
        <taxon>Glomeromycotina</taxon>
        <taxon>Glomeromycetes</taxon>
        <taxon>Glomerales</taxon>
        <taxon>Glomeraceae</taxon>
        <taxon>Rhizophagus</taxon>
    </lineage>
</organism>
<evidence type="ECO:0000313" key="3">
    <source>
        <dbReference type="EMBL" id="GBC07724.1"/>
    </source>
</evidence>
<evidence type="ECO:0000259" key="2">
    <source>
        <dbReference type="Pfam" id="PF03184"/>
    </source>
</evidence>
<gene>
    <name evidence="3" type="ORF">RclHR1_07650011</name>
</gene>
<feature type="region of interest" description="Disordered" evidence="1">
    <location>
        <begin position="88"/>
        <end position="118"/>
    </location>
</feature>
<protein>
    <recommendedName>
        <fullName evidence="2">DDE-1 domain-containing protein</fullName>
    </recommendedName>
</protein>
<dbReference type="InterPro" id="IPR004875">
    <property type="entry name" value="DDE_SF_endonuclease_dom"/>
</dbReference>
<dbReference type="AlphaFoldDB" id="A0A2Z6RXZ9"/>
<name>A0A2Z6RXZ9_9GLOM</name>
<evidence type="ECO:0000256" key="1">
    <source>
        <dbReference type="SAM" id="MobiDB-lite"/>
    </source>
</evidence>
<dbReference type="Proteomes" id="UP000247702">
    <property type="component" value="Unassembled WGS sequence"/>
</dbReference>
<accession>A0A2Z6RXZ9</accession>
<reference evidence="3 4" key="1">
    <citation type="submission" date="2017-11" db="EMBL/GenBank/DDBJ databases">
        <title>The genome of Rhizophagus clarus HR1 reveals common genetic basis of auxotrophy among arbuscular mycorrhizal fungi.</title>
        <authorList>
            <person name="Kobayashi Y."/>
        </authorList>
    </citation>
    <scope>NUCLEOTIDE SEQUENCE [LARGE SCALE GENOMIC DNA]</scope>
    <source>
        <strain evidence="3 4">HR1</strain>
    </source>
</reference>